<comment type="caution">
    <text evidence="3">The sequence shown here is derived from an EMBL/GenBank/DDBJ whole genome shotgun (WGS) entry which is preliminary data.</text>
</comment>
<feature type="chain" id="PRO_5029550177" evidence="2">
    <location>
        <begin position="23"/>
        <end position="199"/>
    </location>
</feature>
<evidence type="ECO:0000256" key="1">
    <source>
        <dbReference type="SAM" id="MobiDB-lite"/>
    </source>
</evidence>
<dbReference type="EMBL" id="BJWL01000029">
    <property type="protein sequence ID" value="GFZ21408.1"/>
    <property type="molecule type" value="Genomic_DNA"/>
</dbReference>
<feature type="region of interest" description="Disordered" evidence="1">
    <location>
        <begin position="167"/>
        <end position="199"/>
    </location>
</feature>
<protein>
    <submittedName>
        <fullName evidence="3">Uncharacterized protein</fullName>
    </submittedName>
</protein>
<evidence type="ECO:0000256" key="2">
    <source>
        <dbReference type="SAM" id="SignalP"/>
    </source>
</evidence>
<gene>
    <name evidence="3" type="ORF">Acr_29g0005700</name>
</gene>
<sequence>MLCSTGLLALGVLICKLTISLGANTEYLVKLEGSESHDPYDQNSPDREQKKATDKYNAIEFKLKANEENDLRRIEDENVALAFEKVHPIGNDHSKSEDKVYGKTKLMSDYEKTRTEHGGVLLSRTDNLGFDIKPSLFVNDGLDFGKSCTVQHEDVSQKKFPLRSQGLTKEELGNRKADSAEGSRIRGESRLNVEKRQCL</sequence>
<keyword evidence="4" id="KW-1185">Reference proteome</keyword>
<dbReference type="AlphaFoldDB" id="A0A7J0HEC5"/>
<keyword evidence="2" id="KW-0732">Signal</keyword>
<reference evidence="3 4" key="1">
    <citation type="submission" date="2019-07" db="EMBL/GenBank/DDBJ databases">
        <title>De Novo Assembly of kiwifruit Actinidia rufa.</title>
        <authorList>
            <person name="Sugita-Konishi S."/>
            <person name="Sato K."/>
            <person name="Mori E."/>
            <person name="Abe Y."/>
            <person name="Kisaki G."/>
            <person name="Hamano K."/>
            <person name="Suezawa K."/>
            <person name="Otani M."/>
            <person name="Fukuda T."/>
            <person name="Manabe T."/>
            <person name="Gomi K."/>
            <person name="Tabuchi M."/>
            <person name="Akimitsu K."/>
            <person name="Kataoka I."/>
        </authorList>
    </citation>
    <scope>NUCLEOTIDE SEQUENCE [LARGE SCALE GENOMIC DNA]</scope>
    <source>
        <strain evidence="4">cv. Fuchu</strain>
    </source>
</reference>
<evidence type="ECO:0000313" key="3">
    <source>
        <dbReference type="EMBL" id="GFZ21408.1"/>
    </source>
</evidence>
<accession>A0A7J0HEC5</accession>
<dbReference type="Proteomes" id="UP000585474">
    <property type="component" value="Unassembled WGS sequence"/>
</dbReference>
<name>A0A7J0HEC5_9ERIC</name>
<evidence type="ECO:0000313" key="4">
    <source>
        <dbReference type="Proteomes" id="UP000585474"/>
    </source>
</evidence>
<proteinExistence type="predicted"/>
<feature type="signal peptide" evidence="2">
    <location>
        <begin position="1"/>
        <end position="22"/>
    </location>
</feature>
<feature type="compositionally biased region" description="Basic and acidic residues" evidence="1">
    <location>
        <begin position="168"/>
        <end position="199"/>
    </location>
</feature>
<organism evidence="3 4">
    <name type="scientific">Actinidia rufa</name>
    <dbReference type="NCBI Taxonomy" id="165716"/>
    <lineage>
        <taxon>Eukaryota</taxon>
        <taxon>Viridiplantae</taxon>
        <taxon>Streptophyta</taxon>
        <taxon>Embryophyta</taxon>
        <taxon>Tracheophyta</taxon>
        <taxon>Spermatophyta</taxon>
        <taxon>Magnoliopsida</taxon>
        <taxon>eudicotyledons</taxon>
        <taxon>Gunneridae</taxon>
        <taxon>Pentapetalae</taxon>
        <taxon>asterids</taxon>
        <taxon>Ericales</taxon>
        <taxon>Actinidiaceae</taxon>
        <taxon>Actinidia</taxon>
    </lineage>
</organism>